<gene>
    <name evidence="1" type="ORF">DYB31_014660</name>
</gene>
<dbReference type="EMBL" id="QUTE01015447">
    <property type="protein sequence ID" value="RHY99766.1"/>
    <property type="molecule type" value="Genomic_DNA"/>
</dbReference>
<name>A0A397EMG0_APHAT</name>
<protein>
    <submittedName>
        <fullName evidence="1">Uncharacterized protein</fullName>
    </submittedName>
</protein>
<proteinExistence type="predicted"/>
<sequence>RKQDDDHAEGFHGVDVDTLRGFLAIDSDAHEIIEVEYSPPVDVESATSGLIITM</sequence>
<accession>A0A397EMG0</accession>
<dbReference type="Proteomes" id="UP000266196">
    <property type="component" value="Unassembled WGS sequence"/>
</dbReference>
<reference evidence="1 2" key="1">
    <citation type="submission" date="2018-08" db="EMBL/GenBank/DDBJ databases">
        <title>Aphanomyces genome sequencing and annotation.</title>
        <authorList>
            <person name="Minardi D."/>
            <person name="Oidtmann B."/>
            <person name="Van Der Giezen M."/>
            <person name="Studholme D.J."/>
        </authorList>
    </citation>
    <scope>NUCLEOTIDE SEQUENCE [LARGE SCALE GENOMIC DNA]</scope>
    <source>
        <strain evidence="1 2">197901</strain>
    </source>
</reference>
<organism evidence="1 2">
    <name type="scientific">Aphanomyces astaci</name>
    <name type="common">Crayfish plague agent</name>
    <dbReference type="NCBI Taxonomy" id="112090"/>
    <lineage>
        <taxon>Eukaryota</taxon>
        <taxon>Sar</taxon>
        <taxon>Stramenopiles</taxon>
        <taxon>Oomycota</taxon>
        <taxon>Saprolegniomycetes</taxon>
        <taxon>Saprolegniales</taxon>
        <taxon>Verrucalvaceae</taxon>
        <taxon>Aphanomyces</taxon>
    </lineage>
</organism>
<evidence type="ECO:0000313" key="2">
    <source>
        <dbReference type="Proteomes" id="UP000266196"/>
    </source>
</evidence>
<feature type="non-terminal residue" evidence="1">
    <location>
        <position position="1"/>
    </location>
</feature>
<evidence type="ECO:0000313" key="1">
    <source>
        <dbReference type="EMBL" id="RHY99766.1"/>
    </source>
</evidence>
<comment type="caution">
    <text evidence="1">The sequence shown here is derived from an EMBL/GenBank/DDBJ whole genome shotgun (WGS) entry which is preliminary data.</text>
</comment>
<dbReference type="AlphaFoldDB" id="A0A397EMG0"/>